<protein>
    <recommendedName>
        <fullName evidence="1">Tc1-like transposase DDE domain-containing protein</fullName>
    </recommendedName>
</protein>
<dbReference type="InterPro" id="IPR038717">
    <property type="entry name" value="Tc1-like_DDE_dom"/>
</dbReference>
<dbReference type="Pfam" id="PF13358">
    <property type="entry name" value="DDE_3"/>
    <property type="match status" value="1"/>
</dbReference>
<dbReference type="OrthoDB" id="5145626at2759"/>
<proteinExistence type="predicted"/>
<dbReference type="PANTHER" id="PTHR47326">
    <property type="entry name" value="TRANSPOSABLE ELEMENT TC3 TRANSPOSASE-LIKE PROTEIN"/>
    <property type="match status" value="1"/>
</dbReference>
<feature type="domain" description="Tc1-like transposase DDE" evidence="1">
    <location>
        <begin position="27"/>
        <end position="105"/>
    </location>
</feature>
<evidence type="ECO:0000313" key="3">
    <source>
        <dbReference type="Proteomes" id="UP000054481"/>
    </source>
</evidence>
<name>A0A0F7ZFS8_9HYPO</name>
<evidence type="ECO:0000259" key="1">
    <source>
        <dbReference type="Pfam" id="PF13358"/>
    </source>
</evidence>
<dbReference type="Proteomes" id="UP000054481">
    <property type="component" value="Unassembled WGS sequence"/>
</dbReference>
<dbReference type="GO" id="GO:0003676">
    <property type="term" value="F:nucleic acid binding"/>
    <property type="evidence" value="ECO:0007669"/>
    <property type="project" value="InterPro"/>
</dbReference>
<evidence type="ECO:0000313" key="2">
    <source>
        <dbReference type="EMBL" id="KJZ69666.1"/>
    </source>
</evidence>
<dbReference type="EMBL" id="KQ030690">
    <property type="protein sequence ID" value="KJZ69666.1"/>
    <property type="molecule type" value="Genomic_DNA"/>
</dbReference>
<dbReference type="AlphaFoldDB" id="A0A0F7ZFS8"/>
<keyword evidence="3" id="KW-1185">Reference proteome</keyword>
<gene>
    <name evidence="2" type="ORF">HIM_10939</name>
</gene>
<dbReference type="PANTHER" id="PTHR47326:SF1">
    <property type="entry name" value="HTH PSQ-TYPE DOMAIN-CONTAINING PROTEIN"/>
    <property type="match status" value="1"/>
</dbReference>
<dbReference type="Gene3D" id="3.30.420.10">
    <property type="entry name" value="Ribonuclease H-like superfamily/Ribonuclease H"/>
    <property type="match status" value="1"/>
</dbReference>
<reference evidence="2 3" key="1">
    <citation type="journal article" date="2014" name="Genome Biol. Evol.">
        <title>Comparative genomics and transcriptomics analyses reveal divergent lifestyle features of nematode endoparasitic fungus Hirsutella minnesotensis.</title>
        <authorList>
            <person name="Lai Y."/>
            <person name="Liu K."/>
            <person name="Zhang X."/>
            <person name="Zhang X."/>
            <person name="Li K."/>
            <person name="Wang N."/>
            <person name="Shu C."/>
            <person name="Wu Y."/>
            <person name="Wang C."/>
            <person name="Bushley K.E."/>
            <person name="Xiang M."/>
            <person name="Liu X."/>
        </authorList>
    </citation>
    <scope>NUCLEOTIDE SEQUENCE [LARGE SCALE GENOMIC DNA]</scope>
    <source>
        <strain evidence="2 3">3608</strain>
    </source>
</reference>
<sequence length="163" mass="18404">MFWAGFSYNRRTSLTPLLGDPDSERGGVTGRVIKACLEEQLPTIAEPGSVFAQDDAPTHTAYVVRDWLREWAEENGIGLVDWPAYSPDLNPIENLWKIVKDKICDNHPELAALPKTNEAKQRLCEAAVEAWEEIEDKVLKSLVESMPRRCAAVIKANGWYTKY</sequence>
<organism evidence="2 3">
    <name type="scientific">Hirsutella minnesotensis 3608</name>
    <dbReference type="NCBI Taxonomy" id="1043627"/>
    <lineage>
        <taxon>Eukaryota</taxon>
        <taxon>Fungi</taxon>
        <taxon>Dikarya</taxon>
        <taxon>Ascomycota</taxon>
        <taxon>Pezizomycotina</taxon>
        <taxon>Sordariomycetes</taxon>
        <taxon>Hypocreomycetidae</taxon>
        <taxon>Hypocreales</taxon>
        <taxon>Ophiocordycipitaceae</taxon>
        <taxon>Hirsutella</taxon>
    </lineage>
</organism>
<dbReference type="InterPro" id="IPR036397">
    <property type="entry name" value="RNaseH_sf"/>
</dbReference>
<accession>A0A0F7ZFS8</accession>